<dbReference type="GO" id="GO:0005783">
    <property type="term" value="C:endoplasmic reticulum"/>
    <property type="evidence" value="ECO:0007669"/>
    <property type="project" value="Ensembl"/>
</dbReference>
<dbReference type="GO" id="GO:0045581">
    <property type="term" value="P:negative regulation of T cell differentiation"/>
    <property type="evidence" value="ECO:0007669"/>
    <property type="project" value="Ensembl"/>
</dbReference>
<dbReference type="GO" id="GO:0045060">
    <property type="term" value="P:negative thymic T cell selection"/>
    <property type="evidence" value="ECO:0007669"/>
    <property type="project" value="Ensembl"/>
</dbReference>
<feature type="disulfide bond" evidence="5">
    <location>
        <begin position="222"/>
        <end position="241"/>
    </location>
</feature>
<dbReference type="GO" id="GO:0042609">
    <property type="term" value="F:CD4 receptor binding"/>
    <property type="evidence" value="ECO:0007669"/>
    <property type="project" value="Ensembl"/>
</dbReference>
<dbReference type="SMART" id="SM00211">
    <property type="entry name" value="TY"/>
    <property type="match status" value="1"/>
</dbReference>
<dbReference type="GeneTree" id="ENSGT00390000008961"/>
<dbReference type="GO" id="GO:0045893">
    <property type="term" value="P:positive regulation of DNA-templated transcription"/>
    <property type="evidence" value="ECO:0007669"/>
    <property type="project" value="Ensembl"/>
</dbReference>
<evidence type="ECO:0000256" key="1">
    <source>
        <dbReference type="ARBA" id="ARBA00004613"/>
    </source>
</evidence>
<evidence type="ECO:0000256" key="3">
    <source>
        <dbReference type="ARBA" id="ARBA00023157"/>
    </source>
</evidence>
<keyword evidence="4" id="KW-0325">Glycoprotein</keyword>
<evidence type="ECO:0000313" key="10">
    <source>
        <dbReference type="Ensembl" id="ENSSMRP00000021940.1"/>
    </source>
</evidence>
<evidence type="ECO:0000256" key="8">
    <source>
        <dbReference type="SAM" id="Phobius"/>
    </source>
</evidence>
<dbReference type="SUPFAM" id="SSF48305">
    <property type="entry name" value="Class II MHC-associated invariant chain ectoplasmic trimerization domain"/>
    <property type="match status" value="1"/>
</dbReference>
<dbReference type="GO" id="GO:0001516">
    <property type="term" value="P:prostaglandin biosynthetic process"/>
    <property type="evidence" value="ECO:0007669"/>
    <property type="project" value="Ensembl"/>
</dbReference>
<dbReference type="InterPro" id="IPR036857">
    <property type="entry name" value="Thyroglobulin_1_sf"/>
</dbReference>
<dbReference type="GO" id="GO:0042613">
    <property type="term" value="C:MHC class II protein complex"/>
    <property type="evidence" value="ECO:0007669"/>
    <property type="project" value="Ensembl"/>
</dbReference>
<dbReference type="GO" id="GO:0031394">
    <property type="term" value="P:positive regulation of prostaglandin biosynthetic process"/>
    <property type="evidence" value="ECO:0007669"/>
    <property type="project" value="Ensembl"/>
</dbReference>
<dbReference type="GO" id="GO:0050998">
    <property type="term" value="F:nitric-oxide synthase binding"/>
    <property type="evidence" value="ECO:0007669"/>
    <property type="project" value="Ensembl"/>
</dbReference>
<feature type="transmembrane region" description="Helical" evidence="8">
    <location>
        <begin position="30"/>
        <end position="53"/>
    </location>
</feature>
<dbReference type="Gene3D" id="1.10.870.10">
    <property type="entry name" value="MHC class II-associated invariant chain, trimerisation domain"/>
    <property type="match status" value="1"/>
</dbReference>
<evidence type="ECO:0000259" key="9">
    <source>
        <dbReference type="PROSITE" id="PS51162"/>
    </source>
</evidence>
<keyword evidence="11" id="KW-1185">Reference proteome</keyword>
<evidence type="ECO:0000256" key="7">
    <source>
        <dbReference type="SAM" id="MobiDB-lite"/>
    </source>
</evidence>
<dbReference type="GO" id="GO:0005771">
    <property type="term" value="C:multivesicular body"/>
    <property type="evidence" value="ECO:0007669"/>
    <property type="project" value="Ensembl"/>
</dbReference>
<dbReference type="GO" id="GO:0030890">
    <property type="term" value="P:positive regulation of B cell proliferation"/>
    <property type="evidence" value="ECO:0007669"/>
    <property type="project" value="Ensembl"/>
</dbReference>
<dbReference type="GO" id="GO:0035691">
    <property type="term" value="P:macrophage migration inhibitory factor signaling pathway"/>
    <property type="evidence" value="ECO:0007669"/>
    <property type="project" value="Ensembl"/>
</dbReference>
<comment type="subcellular location">
    <subcellularLocation>
        <location evidence="1">Secreted</location>
    </subcellularLocation>
</comment>
<dbReference type="PROSITE" id="PS00484">
    <property type="entry name" value="THYROGLOBULIN_1_1"/>
    <property type="match status" value="1"/>
</dbReference>
<dbReference type="SUPFAM" id="SSF57610">
    <property type="entry name" value="Thyroglobulin type-1 domain"/>
    <property type="match status" value="1"/>
</dbReference>
<evidence type="ECO:0000256" key="4">
    <source>
        <dbReference type="ARBA" id="ARBA00023180"/>
    </source>
</evidence>
<dbReference type="GO" id="GO:0048146">
    <property type="term" value="P:positive regulation of fibroblast proliferation"/>
    <property type="evidence" value="ECO:0007669"/>
    <property type="project" value="Ensembl"/>
</dbReference>
<dbReference type="Ensembl" id="ENSSMRT00000025679.1">
    <property type="protein sequence ID" value="ENSSMRP00000021940.1"/>
    <property type="gene ID" value="ENSSMRG00000017054.1"/>
</dbReference>
<evidence type="ECO:0000256" key="5">
    <source>
        <dbReference type="PIRSR" id="PIRSR001992-1"/>
    </source>
</evidence>
<dbReference type="GO" id="GO:0002606">
    <property type="term" value="P:positive regulation of dendritic cell antigen processing and presentation"/>
    <property type="evidence" value="ECO:0007669"/>
    <property type="project" value="Ensembl"/>
</dbReference>
<keyword evidence="2" id="KW-0964">Secreted</keyword>
<keyword evidence="8" id="KW-0472">Membrane</keyword>
<dbReference type="GO" id="GO:0034341">
    <property type="term" value="P:response to type II interferon"/>
    <property type="evidence" value="ECO:0007669"/>
    <property type="project" value="Ensembl"/>
</dbReference>
<keyword evidence="8" id="KW-0812">Transmembrane</keyword>
<dbReference type="CDD" id="cd00191">
    <property type="entry name" value="TY"/>
    <property type="match status" value="1"/>
</dbReference>
<dbReference type="GO" id="GO:0090023">
    <property type="term" value="P:positive regulation of neutrophil chemotaxis"/>
    <property type="evidence" value="ECO:0007669"/>
    <property type="project" value="Ensembl"/>
</dbReference>
<evidence type="ECO:0000256" key="6">
    <source>
        <dbReference type="PROSITE-ProRule" id="PRU00500"/>
    </source>
</evidence>
<dbReference type="GO" id="GO:0030336">
    <property type="term" value="P:negative regulation of cell migration"/>
    <property type="evidence" value="ECO:0007669"/>
    <property type="project" value="Ensembl"/>
</dbReference>
<dbReference type="GO" id="GO:0006886">
    <property type="term" value="P:intracellular protein transport"/>
    <property type="evidence" value="ECO:0007669"/>
    <property type="project" value="Ensembl"/>
</dbReference>
<dbReference type="Gene3D" id="4.10.800.10">
    <property type="entry name" value="Thyroglobulin type-1"/>
    <property type="match status" value="1"/>
</dbReference>
<dbReference type="PROSITE" id="PS51162">
    <property type="entry name" value="THYROGLOBULIN_1_2"/>
    <property type="match status" value="1"/>
</dbReference>
<dbReference type="GO" id="GO:0005634">
    <property type="term" value="C:nucleus"/>
    <property type="evidence" value="ECO:0007669"/>
    <property type="project" value="Ensembl"/>
</dbReference>
<dbReference type="GO" id="GO:2000448">
    <property type="term" value="P:positive regulation of macrophage migration inhibitory factor signaling pathway"/>
    <property type="evidence" value="ECO:0007669"/>
    <property type="project" value="Ensembl"/>
</dbReference>
<dbReference type="Pfam" id="PF09307">
    <property type="entry name" value="MHC2-interact"/>
    <property type="match status" value="1"/>
</dbReference>
<dbReference type="InterPro" id="IPR043530">
    <property type="entry name" value="CD74_antigen"/>
</dbReference>
<dbReference type="GO" id="GO:0035718">
    <property type="term" value="F:macrophage migration inhibitory factor binding"/>
    <property type="evidence" value="ECO:0007669"/>
    <property type="project" value="Ensembl"/>
</dbReference>
<protein>
    <submittedName>
        <fullName evidence="10">CD74 molecule</fullName>
    </submittedName>
</protein>
<dbReference type="GO" id="GO:0002906">
    <property type="term" value="P:negative regulation of mature B cell apoptotic process"/>
    <property type="evidence" value="ECO:0007669"/>
    <property type="project" value="Ensembl"/>
</dbReference>
<sequence length="263" mass="29848">MEDDRNDLLSNPGTGFVGQPEGRSCGRGTVYTAFSILVALLLAGQAVTGYFIYQHQTQISKITKSTQELKLKSLTESLPHNPKPVGQLRMANMMPMVMMDPSDSSENEMKLTNSTEDQVKRVLMKENPLRKFPELKNSFMENVRSLKTRMDYNDWKEFEVWMHKWLLFRLAQNEAPDQKVKTKCQEEECNKGVHPGKFCPQCDEKGDYLPIQCFHSTGFCWCVYKNGTMIEGTEVRGRPDCTGKKTGFAIQGGRAVDKQASVI</sequence>
<dbReference type="GO" id="GO:1902166">
    <property type="term" value="P:negative regulation of intrinsic apoptotic signaling pathway in response to DNA damage by p53 class mediator"/>
    <property type="evidence" value="ECO:0007669"/>
    <property type="project" value="Ensembl"/>
</dbReference>
<dbReference type="GO" id="GO:0002792">
    <property type="term" value="P:negative regulation of peptide secretion"/>
    <property type="evidence" value="ECO:0007669"/>
    <property type="project" value="Ensembl"/>
</dbReference>
<dbReference type="InterPro" id="IPR052001">
    <property type="entry name" value="MHC-II_Gamma/Thyroglobulin"/>
</dbReference>
<reference evidence="10" key="2">
    <citation type="submission" date="2025-09" db="UniProtKB">
        <authorList>
            <consortium name="Ensembl"/>
        </authorList>
    </citation>
    <scope>IDENTIFICATION</scope>
</reference>
<dbReference type="Pfam" id="PF08831">
    <property type="entry name" value="MHCassoc_trimer"/>
    <property type="match status" value="1"/>
</dbReference>
<dbReference type="GO" id="GO:0070206">
    <property type="term" value="P:protein trimerization"/>
    <property type="evidence" value="ECO:0007669"/>
    <property type="project" value="InterPro"/>
</dbReference>
<dbReference type="GO" id="GO:0019886">
    <property type="term" value="P:antigen processing and presentation of exogenous peptide antigen via MHC class II"/>
    <property type="evidence" value="ECO:0007669"/>
    <property type="project" value="Ensembl"/>
</dbReference>
<dbReference type="GO" id="GO:0016064">
    <property type="term" value="P:immunoglobulin mediated immune response"/>
    <property type="evidence" value="ECO:0007669"/>
    <property type="project" value="Ensembl"/>
</dbReference>
<dbReference type="GO" id="GO:0032755">
    <property type="term" value="P:positive regulation of interleukin-6 production"/>
    <property type="evidence" value="ECO:0007669"/>
    <property type="project" value="Ensembl"/>
</dbReference>
<dbReference type="GO" id="GO:2000343">
    <property type="term" value="P:positive regulation of chemokine (C-X-C motif) ligand 2 production"/>
    <property type="evidence" value="ECO:0007669"/>
    <property type="project" value="Ensembl"/>
</dbReference>
<name>A0A8D0DUH8_SALMN</name>
<feature type="region of interest" description="Disordered" evidence="7">
    <location>
        <begin position="1"/>
        <end position="22"/>
    </location>
</feature>
<dbReference type="GO" id="GO:0002286">
    <property type="term" value="P:T cell activation involved in immune response"/>
    <property type="evidence" value="ECO:0007669"/>
    <property type="project" value="TreeGrafter"/>
</dbReference>
<dbReference type="GO" id="GO:0044183">
    <property type="term" value="F:protein folding chaperone"/>
    <property type="evidence" value="ECO:0007669"/>
    <property type="project" value="Ensembl"/>
</dbReference>
<dbReference type="GO" id="GO:0042658">
    <property type="term" value="F:MHC class II protein binding, via antigen binding groove"/>
    <property type="evidence" value="ECO:0007669"/>
    <property type="project" value="Ensembl"/>
</dbReference>
<dbReference type="GO" id="GO:0005576">
    <property type="term" value="C:extracellular region"/>
    <property type="evidence" value="ECO:0007669"/>
    <property type="project" value="UniProtKB-SubCell"/>
</dbReference>
<dbReference type="Proteomes" id="UP000694421">
    <property type="component" value="Unplaced"/>
</dbReference>
<dbReference type="InterPro" id="IPR000716">
    <property type="entry name" value="Thyroglobulin_1"/>
</dbReference>
<dbReference type="AlphaFoldDB" id="A0A8D0DUH8"/>
<dbReference type="PIRSF" id="PIRSF001992">
    <property type="entry name" value="CD74_antigen"/>
    <property type="match status" value="1"/>
</dbReference>
<comment type="caution">
    <text evidence="6">Lacks conserved residue(s) required for the propagation of feature annotation.</text>
</comment>
<dbReference type="GO" id="GO:0043518">
    <property type="term" value="P:negative regulation of DNA damage response, signal transduction by p53 class mediator"/>
    <property type="evidence" value="ECO:0007669"/>
    <property type="project" value="Ensembl"/>
</dbReference>
<dbReference type="OMA" id="HHNCSEP"/>
<dbReference type="InterPro" id="IPR036613">
    <property type="entry name" value="MHCII_invariant_trimer_sf"/>
</dbReference>
<dbReference type="InterPro" id="IPR022339">
    <property type="entry name" value="MHC_II-assoc_invar_chain"/>
</dbReference>
<dbReference type="GO" id="GO:0009897">
    <property type="term" value="C:external side of plasma membrane"/>
    <property type="evidence" value="ECO:0007669"/>
    <property type="project" value="Ensembl"/>
</dbReference>
<evidence type="ECO:0000256" key="2">
    <source>
        <dbReference type="ARBA" id="ARBA00022525"/>
    </source>
</evidence>
<dbReference type="PRINTS" id="PR01990">
    <property type="entry name" value="CD74ANTIGEN"/>
</dbReference>
<proteinExistence type="predicted"/>
<dbReference type="GO" id="GO:0045059">
    <property type="term" value="P:positive thymic T cell selection"/>
    <property type="evidence" value="ECO:0007669"/>
    <property type="project" value="Ensembl"/>
</dbReference>
<dbReference type="PANTHER" id="PTHR14093">
    <property type="entry name" value="HLA CLASS II GAMMA CHAIN"/>
    <property type="match status" value="1"/>
</dbReference>
<evidence type="ECO:0000313" key="11">
    <source>
        <dbReference type="Proteomes" id="UP000694421"/>
    </source>
</evidence>
<dbReference type="GO" id="GO:0032757">
    <property type="term" value="P:positive regulation of interleukin-8 production"/>
    <property type="evidence" value="ECO:0007669"/>
    <property type="project" value="Ensembl"/>
</dbReference>
<dbReference type="GO" id="GO:0060907">
    <property type="term" value="P:positive regulation of macrophage cytokine production"/>
    <property type="evidence" value="ECO:0007669"/>
    <property type="project" value="Ensembl"/>
</dbReference>
<dbReference type="PANTHER" id="PTHR14093:SF17">
    <property type="entry name" value="HLA CLASS II HISTOCOMPATIBILITY ANTIGEN GAMMA CHAIN"/>
    <property type="match status" value="1"/>
</dbReference>
<dbReference type="Pfam" id="PF00086">
    <property type="entry name" value="Thyroglobulin_1"/>
    <property type="match status" value="1"/>
</dbReference>
<reference evidence="10" key="1">
    <citation type="submission" date="2025-08" db="UniProtKB">
        <authorList>
            <consortium name="Ensembl"/>
        </authorList>
    </citation>
    <scope>IDENTIFICATION</scope>
</reference>
<dbReference type="InterPro" id="IPR011988">
    <property type="entry name" value="MHC_II-assoc_invariant_trimer"/>
</dbReference>
<dbReference type="GO" id="GO:0002830">
    <property type="term" value="P:positive regulation of type 2 immune response"/>
    <property type="evidence" value="ECO:0007669"/>
    <property type="project" value="Ensembl"/>
</dbReference>
<organism evidence="10 11">
    <name type="scientific">Salvator merianae</name>
    <name type="common">Argentine black and white tegu</name>
    <name type="synonym">Tupinambis merianae</name>
    <dbReference type="NCBI Taxonomy" id="96440"/>
    <lineage>
        <taxon>Eukaryota</taxon>
        <taxon>Metazoa</taxon>
        <taxon>Chordata</taxon>
        <taxon>Craniata</taxon>
        <taxon>Vertebrata</taxon>
        <taxon>Euteleostomi</taxon>
        <taxon>Lepidosauria</taxon>
        <taxon>Squamata</taxon>
        <taxon>Bifurcata</taxon>
        <taxon>Unidentata</taxon>
        <taxon>Episquamata</taxon>
        <taxon>Laterata</taxon>
        <taxon>Teiioidea</taxon>
        <taxon>Teiidae</taxon>
        <taxon>Salvator</taxon>
    </lineage>
</organism>
<dbReference type="InterPro" id="IPR015386">
    <property type="entry name" value="MHC_II-assoc_invar/CLIP_MHC-bd"/>
</dbReference>
<dbReference type="GO" id="GO:0045582">
    <property type="term" value="P:positive regulation of T cell differentiation"/>
    <property type="evidence" value="ECO:0007669"/>
    <property type="project" value="Ensembl"/>
</dbReference>
<dbReference type="GO" id="GO:0005764">
    <property type="term" value="C:lysosome"/>
    <property type="evidence" value="ECO:0007669"/>
    <property type="project" value="Ensembl"/>
</dbReference>
<dbReference type="GO" id="GO:0045657">
    <property type="term" value="P:positive regulation of monocyte differentiation"/>
    <property type="evidence" value="ECO:0007669"/>
    <property type="project" value="Ensembl"/>
</dbReference>
<dbReference type="GO" id="GO:0043123">
    <property type="term" value="P:positive regulation of canonical NF-kappaB signal transduction"/>
    <property type="evidence" value="ECO:0007669"/>
    <property type="project" value="Ensembl"/>
</dbReference>
<feature type="domain" description="Thyroglobulin type-1" evidence="9">
    <location>
        <begin position="181"/>
        <end position="241"/>
    </location>
</feature>
<dbReference type="GO" id="GO:0004896">
    <property type="term" value="F:cytokine receptor activity"/>
    <property type="evidence" value="ECO:0007669"/>
    <property type="project" value="Ensembl"/>
</dbReference>
<feature type="disulfide bond" evidence="5">
    <location>
        <begin position="184"/>
        <end position="202"/>
    </location>
</feature>
<keyword evidence="8" id="KW-1133">Transmembrane helix</keyword>
<keyword evidence="3 5" id="KW-1015">Disulfide bond</keyword>
<dbReference type="GO" id="GO:0035693">
    <property type="term" value="C:NOS2-CD74 complex"/>
    <property type="evidence" value="ECO:0007669"/>
    <property type="project" value="Ensembl"/>
</dbReference>
<feature type="disulfide bond" evidence="5 6">
    <location>
        <begin position="213"/>
        <end position="220"/>
    </location>
</feature>
<dbReference type="GO" id="GO:0001540">
    <property type="term" value="F:amyloid-beta binding"/>
    <property type="evidence" value="ECO:0007669"/>
    <property type="project" value="Ensembl"/>
</dbReference>
<dbReference type="GO" id="GO:0035692">
    <property type="term" value="C:macrophage migration inhibitory factor receptor complex"/>
    <property type="evidence" value="ECO:0007669"/>
    <property type="project" value="Ensembl"/>
</dbReference>
<dbReference type="GO" id="GO:0005794">
    <property type="term" value="C:Golgi apparatus"/>
    <property type="evidence" value="ECO:0007669"/>
    <property type="project" value="Ensembl"/>
</dbReference>
<dbReference type="GO" id="GO:0070374">
    <property type="term" value="P:positive regulation of ERK1 and ERK2 cascade"/>
    <property type="evidence" value="ECO:0007669"/>
    <property type="project" value="Ensembl"/>
</dbReference>
<accession>A0A8D0DUH8</accession>
<dbReference type="GO" id="GO:0046598">
    <property type="term" value="P:positive regulation of viral entry into host cell"/>
    <property type="evidence" value="ECO:0007669"/>
    <property type="project" value="Ensembl"/>
</dbReference>